<reference evidence="2 3" key="1">
    <citation type="journal article" date="2023" name="G3 (Bethesda)">
        <title>A chromosome-length genome assembly and annotation of blackberry (Rubus argutus, cv. 'Hillquist').</title>
        <authorList>
            <person name="Bruna T."/>
            <person name="Aryal R."/>
            <person name="Dudchenko O."/>
            <person name="Sargent D.J."/>
            <person name="Mead D."/>
            <person name="Buti M."/>
            <person name="Cavallini A."/>
            <person name="Hytonen T."/>
            <person name="Andres J."/>
            <person name="Pham M."/>
            <person name="Weisz D."/>
            <person name="Mascagni F."/>
            <person name="Usai G."/>
            <person name="Natali L."/>
            <person name="Bassil N."/>
            <person name="Fernandez G.E."/>
            <person name="Lomsadze A."/>
            <person name="Armour M."/>
            <person name="Olukolu B."/>
            <person name="Poorten T."/>
            <person name="Britton C."/>
            <person name="Davik J."/>
            <person name="Ashrafi H."/>
            <person name="Aiden E.L."/>
            <person name="Borodovsky M."/>
            <person name="Worthington M."/>
        </authorList>
    </citation>
    <scope>NUCLEOTIDE SEQUENCE [LARGE SCALE GENOMIC DNA]</scope>
    <source>
        <strain evidence="2">PI 553951</strain>
    </source>
</reference>
<evidence type="ECO:0000313" key="2">
    <source>
        <dbReference type="EMBL" id="KAK9913282.1"/>
    </source>
</evidence>
<feature type="region of interest" description="Disordered" evidence="1">
    <location>
        <begin position="1"/>
        <end position="35"/>
    </location>
</feature>
<name>A0AAW1W2H2_RUBAR</name>
<dbReference type="EMBL" id="JBEDUW010000007">
    <property type="protein sequence ID" value="KAK9913282.1"/>
    <property type="molecule type" value="Genomic_DNA"/>
</dbReference>
<sequence>MVRSPDRRTGSGEGWKLHRNNVDDRESGGDSDLADLKVEERQVDIPNCQDEELRELRSGFKEVVSDGDGRDLGAREEGDDVSIEPPEHVGVVGGTNGLGVVRRSVVLE</sequence>
<evidence type="ECO:0000313" key="3">
    <source>
        <dbReference type="Proteomes" id="UP001457282"/>
    </source>
</evidence>
<accession>A0AAW1W2H2</accession>
<dbReference type="AlphaFoldDB" id="A0AAW1W2H2"/>
<feature type="compositionally biased region" description="Basic and acidic residues" evidence="1">
    <location>
        <begin position="20"/>
        <end position="35"/>
    </location>
</feature>
<keyword evidence="3" id="KW-1185">Reference proteome</keyword>
<feature type="region of interest" description="Disordered" evidence="1">
    <location>
        <begin position="64"/>
        <end position="90"/>
    </location>
</feature>
<feature type="compositionally biased region" description="Basic and acidic residues" evidence="1">
    <location>
        <begin position="64"/>
        <end position="76"/>
    </location>
</feature>
<protein>
    <submittedName>
        <fullName evidence="2">Uncharacterized protein</fullName>
    </submittedName>
</protein>
<evidence type="ECO:0000256" key="1">
    <source>
        <dbReference type="SAM" id="MobiDB-lite"/>
    </source>
</evidence>
<organism evidence="2 3">
    <name type="scientific">Rubus argutus</name>
    <name type="common">Southern blackberry</name>
    <dbReference type="NCBI Taxonomy" id="59490"/>
    <lineage>
        <taxon>Eukaryota</taxon>
        <taxon>Viridiplantae</taxon>
        <taxon>Streptophyta</taxon>
        <taxon>Embryophyta</taxon>
        <taxon>Tracheophyta</taxon>
        <taxon>Spermatophyta</taxon>
        <taxon>Magnoliopsida</taxon>
        <taxon>eudicotyledons</taxon>
        <taxon>Gunneridae</taxon>
        <taxon>Pentapetalae</taxon>
        <taxon>rosids</taxon>
        <taxon>fabids</taxon>
        <taxon>Rosales</taxon>
        <taxon>Rosaceae</taxon>
        <taxon>Rosoideae</taxon>
        <taxon>Rosoideae incertae sedis</taxon>
        <taxon>Rubus</taxon>
    </lineage>
</organism>
<comment type="caution">
    <text evidence="2">The sequence shown here is derived from an EMBL/GenBank/DDBJ whole genome shotgun (WGS) entry which is preliminary data.</text>
</comment>
<proteinExistence type="predicted"/>
<gene>
    <name evidence="2" type="ORF">M0R45_037104</name>
</gene>
<dbReference type="Proteomes" id="UP001457282">
    <property type="component" value="Unassembled WGS sequence"/>
</dbReference>
<feature type="compositionally biased region" description="Basic and acidic residues" evidence="1">
    <location>
        <begin position="1"/>
        <end position="10"/>
    </location>
</feature>